<organism evidence="2 3">
    <name type="scientific">Stappia albiluteola</name>
    <dbReference type="NCBI Taxonomy" id="2758565"/>
    <lineage>
        <taxon>Bacteria</taxon>
        <taxon>Pseudomonadati</taxon>
        <taxon>Pseudomonadota</taxon>
        <taxon>Alphaproteobacteria</taxon>
        <taxon>Hyphomicrobiales</taxon>
        <taxon>Stappiaceae</taxon>
        <taxon>Stappia</taxon>
    </lineage>
</organism>
<keyword evidence="3" id="KW-1185">Reference proteome</keyword>
<dbReference type="EMBL" id="JACFXV010000048">
    <property type="protein sequence ID" value="MBA5777140.1"/>
    <property type="molecule type" value="Genomic_DNA"/>
</dbReference>
<keyword evidence="1" id="KW-1133">Transmembrane helix</keyword>
<evidence type="ECO:0000256" key="1">
    <source>
        <dbReference type="SAM" id="Phobius"/>
    </source>
</evidence>
<comment type="caution">
    <text evidence="2">The sequence shown here is derived from an EMBL/GenBank/DDBJ whole genome shotgun (WGS) entry which is preliminary data.</text>
</comment>
<accession>A0A839ABR7</accession>
<proteinExistence type="predicted"/>
<evidence type="ECO:0000313" key="2">
    <source>
        <dbReference type="EMBL" id="MBA5777140.1"/>
    </source>
</evidence>
<gene>
    <name evidence="2" type="ORF">H2509_08380</name>
</gene>
<keyword evidence="1" id="KW-0472">Membrane</keyword>
<sequence length="68" mass="7369">MTRINAIAALCPGCAARDKLAGRPAAGNCDQVWAQPEICAFATSFVTMCVWFFVALSAARVKFPKKYL</sequence>
<dbReference type="RefSeq" id="WP_182164252.1">
    <property type="nucleotide sequence ID" value="NZ_JACFXV010000048.1"/>
</dbReference>
<reference evidence="2 3" key="1">
    <citation type="submission" date="2020-07" db="EMBL/GenBank/DDBJ databases">
        <title>Stappia sp., F7233, whole genome shotgun sequencing project.</title>
        <authorList>
            <person name="Jiang S."/>
            <person name="Liu Z.W."/>
            <person name="Du Z.J."/>
        </authorList>
    </citation>
    <scope>NUCLEOTIDE SEQUENCE [LARGE SCALE GENOMIC DNA]</scope>
    <source>
        <strain evidence="2 3">F7233</strain>
    </source>
</reference>
<dbReference type="AlphaFoldDB" id="A0A839ABR7"/>
<feature type="transmembrane region" description="Helical" evidence="1">
    <location>
        <begin position="40"/>
        <end position="59"/>
    </location>
</feature>
<protein>
    <submittedName>
        <fullName evidence="2">Uncharacterized protein</fullName>
    </submittedName>
</protein>
<dbReference type="Proteomes" id="UP000541109">
    <property type="component" value="Unassembled WGS sequence"/>
</dbReference>
<name>A0A839ABR7_9HYPH</name>
<evidence type="ECO:0000313" key="3">
    <source>
        <dbReference type="Proteomes" id="UP000541109"/>
    </source>
</evidence>
<keyword evidence="1" id="KW-0812">Transmembrane</keyword>